<dbReference type="OrthoDB" id="9813301at2"/>
<dbReference type="RefSeq" id="WP_078500267.1">
    <property type="nucleotide sequence ID" value="NZ_MSZX01000007.1"/>
</dbReference>
<accession>A0A1T2X8C8</accession>
<dbReference type="PROSITE" id="PS51109">
    <property type="entry name" value="G5"/>
    <property type="match status" value="1"/>
</dbReference>
<dbReference type="InterPro" id="IPR011098">
    <property type="entry name" value="G5_dom"/>
</dbReference>
<name>A0A1T2X8C8_9BACL</name>
<dbReference type="EMBL" id="MSZX01000007">
    <property type="protein sequence ID" value="OPA76110.1"/>
    <property type="molecule type" value="Genomic_DNA"/>
</dbReference>
<evidence type="ECO:0000256" key="1">
    <source>
        <dbReference type="ARBA" id="ARBA00022729"/>
    </source>
</evidence>
<protein>
    <recommendedName>
        <fullName evidence="2">G5 domain-containing protein</fullName>
    </recommendedName>
</protein>
<dbReference type="STRING" id="1324314.BVG16_18000"/>
<proteinExistence type="predicted"/>
<sequence length="476" mass="53853">MKRIHMLFIVVAFIALVCAGLWGWVYTYVSQKTIPDGIRIANWDIGGMNIAQVEQEWKQRVEQLQGEKITLHIPAPHAISESTTFEQLGVSFRDSGLFEDIKKLSEGSLWERAKTRYNMPKQWDLNVTWDPKPLEQKFNASWEKQYLGVSVNAVRLISPKDEVSYIPDQSAYRIDWERTKQSFQKLIPHEFSNEPRAAQNMNVTLIEKKARITLESLQAEGIDRKIIEFTTSFTTSATGRAYNVTAAANTLNNTLLKPGDIFDYAKIIAETEKKYGFREAPVIFQGKLIPGIGGGICQVSSTLYNAVLRTGVKIVERRNHSLPVSYLPIGQDATFSEGNINFRFQNTTGKSLLIRTEVAERKLTVKLFGTMEKNIRYDIESNTVKVLEPAVKYVINNSLPAGSQEVLSNGKQGFIVETYQIKSKDGQVIDKKRISRDTYQPQPMLVAVNNTDELAPQNNTKKDHSEELILEDGVVQ</sequence>
<gene>
    <name evidence="3" type="ORF">BVG16_18000</name>
</gene>
<comment type="caution">
    <text evidence="3">The sequence shown here is derived from an EMBL/GenBank/DDBJ whole genome shotgun (WGS) entry which is preliminary data.</text>
</comment>
<feature type="domain" description="G5" evidence="2">
    <location>
        <begin position="372"/>
        <end position="452"/>
    </location>
</feature>
<organism evidence="3 4">
    <name type="scientific">Paenibacillus selenitireducens</name>
    <dbReference type="NCBI Taxonomy" id="1324314"/>
    <lineage>
        <taxon>Bacteria</taxon>
        <taxon>Bacillati</taxon>
        <taxon>Bacillota</taxon>
        <taxon>Bacilli</taxon>
        <taxon>Bacillales</taxon>
        <taxon>Paenibacillaceae</taxon>
        <taxon>Paenibacillus</taxon>
    </lineage>
</organism>
<reference evidence="3 4" key="1">
    <citation type="submission" date="2017-01" db="EMBL/GenBank/DDBJ databases">
        <title>Genome analysis of Paenibacillus selenitrireducens ES3-24.</title>
        <authorList>
            <person name="Xu D."/>
            <person name="Yao R."/>
            <person name="Zheng S."/>
        </authorList>
    </citation>
    <scope>NUCLEOTIDE SEQUENCE [LARGE SCALE GENOMIC DNA]</scope>
    <source>
        <strain evidence="3 4">ES3-24</strain>
    </source>
</reference>
<dbReference type="PANTHER" id="PTHR35788">
    <property type="entry name" value="EXPORTED PROTEIN-RELATED"/>
    <property type="match status" value="1"/>
</dbReference>
<evidence type="ECO:0000259" key="2">
    <source>
        <dbReference type="PROSITE" id="PS51109"/>
    </source>
</evidence>
<keyword evidence="1" id="KW-0732">Signal</keyword>
<evidence type="ECO:0000313" key="3">
    <source>
        <dbReference type="EMBL" id="OPA76110.1"/>
    </source>
</evidence>
<evidence type="ECO:0000313" key="4">
    <source>
        <dbReference type="Proteomes" id="UP000190188"/>
    </source>
</evidence>
<dbReference type="Pfam" id="PF04294">
    <property type="entry name" value="VanW"/>
    <property type="match status" value="1"/>
</dbReference>
<dbReference type="Gene3D" id="2.20.230.10">
    <property type="entry name" value="Resuscitation-promoting factor rpfb"/>
    <property type="match status" value="1"/>
</dbReference>
<dbReference type="InterPro" id="IPR007391">
    <property type="entry name" value="Vancomycin_resist_VanW"/>
</dbReference>
<dbReference type="Pfam" id="PF07501">
    <property type="entry name" value="G5"/>
    <property type="match status" value="1"/>
</dbReference>
<dbReference type="InterPro" id="IPR052913">
    <property type="entry name" value="Glycopeptide_resist_protein"/>
</dbReference>
<dbReference type="Proteomes" id="UP000190188">
    <property type="component" value="Unassembled WGS sequence"/>
</dbReference>
<dbReference type="PANTHER" id="PTHR35788:SF1">
    <property type="entry name" value="EXPORTED PROTEIN"/>
    <property type="match status" value="1"/>
</dbReference>
<dbReference type="AlphaFoldDB" id="A0A1T2X8C8"/>
<dbReference type="SMART" id="SM01208">
    <property type="entry name" value="G5"/>
    <property type="match status" value="1"/>
</dbReference>
<keyword evidence="4" id="KW-1185">Reference proteome</keyword>